<comment type="caution">
    <text evidence="2">The sequence shown here is derived from an EMBL/GenBank/DDBJ whole genome shotgun (WGS) entry which is preliminary data.</text>
</comment>
<evidence type="ECO:0000313" key="2">
    <source>
        <dbReference type="EMBL" id="MBA9087816.1"/>
    </source>
</evidence>
<dbReference type="InterPro" id="IPR031705">
    <property type="entry name" value="Glyco_hydro_36_C"/>
</dbReference>
<accession>A0A7W3XTP5</accession>
<protein>
    <submittedName>
        <fullName evidence="2">Alpha-galactosidase</fullName>
    </submittedName>
</protein>
<dbReference type="Pfam" id="PF16874">
    <property type="entry name" value="Glyco_hydro_36C"/>
    <property type="match status" value="1"/>
</dbReference>
<organism evidence="2 3">
    <name type="scientific">Fontibacillus solani</name>
    <dbReference type="NCBI Taxonomy" id="1572857"/>
    <lineage>
        <taxon>Bacteria</taxon>
        <taxon>Bacillati</taxon>
        <taxon>Bacillota</taxon>
        <taxon>Bacilli</taxon>
        <taxon>Bacillales</taxon>
        <taxon>Paenibacillaceae</taxon>
        <taxon>Fontibacillus</taxon>
    </lineage>
</organism>
<feature type="domain" description="Glycosyl hydrolase family 36 C-terminal" evidence="1">
    <location>
        <begin position="1"/>
        <end position="74"/>
    </location>
</feature>
<proteinExistence type="predicted"/>
<reference evidence="2 3" key="1">
    <citation type="submission" date="2020-08" db="EMBL/GenBank/DDBJ databases">
        <title>Genomic Encyclopedia of Type Strains, Phase III (KMG-III): the genomes of soil and plant-associated and newly described type strains.</title>
        <authorList>
            <person name="Whitman W."/>
        </authorList>
    </citation>
    <scope>NUCLEOTIDE SEQUENCE [LARGE SCALE GENOMIC DNA]</scope>
    <source>
        <strain evidence="2 3">CECT 8693</strain>
    </source>
</reference>
<evidence type="ECO:0000313" key="3">
    <source>
        <dbReference type="Proteomes" id="UP000567067"/>
    </source>
</evidence>
<dbReference type="AlphaFoldDB" id="A0A7W3XTP5"/>
<sequence>MFVSRDQEEALLFYFRVLAEPNGPLRYVKLEGLDPDKDYEMIDRGGIYGGDRLMSAGLSVTSVHGDFSSTLIRLKAVK</sequence>
<name>A0A7W3XTP5_9BACL</name>
<gene>
    <name evidence="2" type="ORF">FHR92_004309</name>
</gene>
<dbReference type="Proteomes" id="UP000567067">
    <property type="component" value="Unassembled WGS sequence"/>
</dbReference>
<evidence type="ECO:0000259" key="1">
    <source>
        <dbReference type="Pfam" id="PF16874"/>
    </source>
</evidence>
<keyword evidence="3" id="KW-1185">Reference proteome</keyword>
<dbReference type="Gene3D" id="2.60.40.1180">
    <property type="entry name" value="Golgi alpha-mannosidase II"/>
    <property type="match status" value="1"/>
</dbReference>
<dbReference type="EMBL" id="JACJIP010000036">
    <property type="protein sequence ID" value="MBA9087816.1"/>
    <property type="molecule type" value="Genomic_DNA"/>
</dbReference>
<dbReference type="InterPro" id="IPR013780">
    <property type="entry name" value="Glyco_hydro_b"/>
</dbReference>